<dbReference type="InterPro" id="IPR007497">
    <property type="entry name" value="SIMPL/DUF541"/>
</dbReference>
<dbReference type="AlphaFoldDB" id="S7VFQ5"/>
<dbReference type="Pfam" id="PF04402">
    <property type="entry name" value="SIMPL"/>
    <property type="match status" value="1"/>
</dbReference>
<protein>
    <recommendedName>
        <fullName evidence="4">Outer membrane protein</fullName>
    </recommendedName>
</protein>
<accession>S7VFQ5</accession>
<dbReference type="OrthoDB" id="838701at2"/>
<dbReference type="InterPro" id="IPR052022">
    <property type="entry name" value="26kDa_periplasmic_antigen"/>
</dbReference>
<keyword evidence="1" id="KW-0732">Signal</keyword>
<dbReference type="EMBL" id="ATNM01000091">
    <property type="protein sequence ID" value="EPR68841.1"/>
    <property type="molecule type" value="Genomic_DNA"/>
</dbReference>
<evidence type="ECO:0000313" key="2">
    <source>
        <dbReference type="EMBL" id="EPR68841.1"/>
    </source>
</evidence>
<proteinExistence type="predicted"/>
<reference evidence="2 3" key="1">
    <citation type="journal article" date="2013" name="Genome Announc.">
        <title>Draft Genome Sequence of Cyclobacterium qasimii Strain M12-11BT, Isolated from Arctic Marine Sediment.</title>
        <authorList>
            <person name="Shivaji S."/>
            <person name="Ara S."/>
            <person name="Singh A."/>
            <person name="Kumar Pinnaka A."/>
        </authorList>
    </citation>
    <scope>NUCLEOTIDE SEQUENCE [LARGE SCALE GENOMIC DNA]</scope>
    <source>
        <strain evidence="2 3">M12-11B</strain>
    </source>
</reference>
<comment type="caution">
    <text evidence="2">The sequence shown here is derived from an EMBL/GenBank/DDBJ whole genome shotgun (WGS) entry which is preliminary data.</text>
</comment>
<evidence type="ECO:0000256" key="1">
    <source>
        <dbReference type="SAM" id="SignalP"/>
    </source>
</evidence>
<dbReference type="PANTHER" id="PTHR34387">
    <property type="entry name" value="SLR1258 PROTEIN"/>
    <property type="match status" value="1"/>
</dbReference>
<evidence type="ECO:0008006" key="4">
    <source>
        <dbReference type="Google" id="ProtNLM"/>
    </source>
</evidence>
<organism evidence="2 3">
    <name type="scientific">Cyclobacterium qasimii M12-11B</name>
    <dbReference type="NCBI Taxonomy" id="641524"/>
    <lineage>
        <taxon>Bacteria</taxon>
        <taxon>Pseudomonadati</taxon>
        <taxon>Bacteroidota</taxon>
        <taxon>Cytophagia</taxon>
        <taxon>Cytophagales</taxon>
        <taxon>Cyclobacteriaceae</taxon>
        <taxon>Cyclobacterium</taxon>
    </lineage>
</organism>
<gene>
    <name evidence="2" type="ORF">ADICYQ_2227</name>
</gene>
<dbReference type="STRING" id="641524.ADICYQ_2227"/>
<feature type="signal peptide" evidence="1">
    <location>
        <begin position="1"/>
        <end position="20"/>
    </location>
</feature>
<dbReference type="Proteomes" id="UP000014974">
    <property type="component" value="Unassembled WGS sequence"/>
</dbReference>
<dbReference type="Gene3D" id="3.30.110.170">
    <property type="entry name" value="Protein of unknown function (DUF541), domain 1"/>
    <property type="match status" value="1"/>
</dbReference>
<dbReference type="eggNOG" id="COG2968">
    <property type="taxonomic scope" value="Bacteria"/>
</dbReference>
<feature type="chain" id="PRO_5004546066" description="Outer membrane protein" evidence="1">
    <location>
        <begin position="21"/>
        <end position="236"/>
    </location>
</feature>
<name>S7VFQ5_9BACT</name>
<sequence length="236" mass="26510">MKKLLAIVCLFIGFQMMSMAQETSKISVDGKSEIKVLPDEALIRVSLSMKAMKTADATEGLNKKAAEVTKALKKSGVDNYELKADNYFVNVNRVYTKGTSKDSGYVASQTLRILVKDNSGEDLVKIMETLHNNIDMGFQFEFQLSDNKRKEYEAELLRLAIKDAKNKAEIIANSLELGKIVVHQVIYGDFTSSYQPKMYGAESMRIVADNQRTPPTIEPDEQTLTDQVKVIFTFDK</sequence>
<evidence type="ECO:0000313" key="3">
    <source>
        <dbReference type="Proteomes" id="UP000014974"/>
    </source>
</evidence>
<dbReference type="GO" id="GO:0006974">
    <property type="term" value="P:DNA damage response"/>
    <property type="evidence" value="ECO:0007669"/>
    <property type="project" value="TreeGrafter"/>
</dbReference>
<dbReference type="PANTHER" id="PTHR34387:SF2">
    <property type="entry name" value="SLR1258 PROTEIN"/>
    <property type="match status" value="1"/>
</dbReference>
<dbReference type="RefSeq" id="WP_020888703.1">
    <property type="nucleotide sequence ID" value="NZ_ATNM01000091.1"/>
</dbReference>
<dbReference type="Gene3D" id="3.30.70.2970">
    <property type="entry name" value="Protein of unknown function (DUF541), domain 2"/>
    <property type="match status" value="1"/>
</dbReference>